<dbReference type="SUPFAM" id="SSF53067">
    <property type="entry name" value="Actin-like ATPase domain"/>
    <property type="match status" value="1"/>
</dbReference>
<accession>A0A9D1N5B0</accession>
<dbReference type="InterPro" id="IPR022496">
    <property type="entry name" value="T6A_TsaB"/>
</dbReference>
<gene>
    <name evidence="2" type="primary">tsaB</name>
    <name evidence="2" type="ORF">IAD24_07275</name>
</gene>
<sequence>MTILSLETSAAVASVALLRDGKVLAEAACDASKKHAETVLPAIDALLRGAGCAMAGLDAFAVDVGPGSFTGVRIGVCLANGFALAMAKPVIPVDALRALYEPYRGGSGLYCALIDARNGNAYAARYRDGRCVEAPRAVELAAYGAGLDGARCIGDVPALCAPLELPSAANVGLAAFTLLDGAGAQANPLYLRPSQAERMAGEGRR</sequence>
<dbReference type="InterPro" id="IPR043129">
    <property type="entry name" value="ATPase_NBD"/>
</dbReference>
<dbReference type="GO" id="GO:0005829">
    <property type="term" value="C:cytosol"/>
    <property type="evidence" value="ECO:0007669"/>
    <property type="project" value="TreeGrafter"/>
</dbReference>
<dbReference type="Gene3D" id="3.30.420.40">
    <property type="match status" value="1"/>
</dbReference>
<proteinExistence type="predicted"/>
<dbReference type="CDD" id="cd24032">
    <property type="entry name" value="ASKHA_NBD_TsaB"/>
    <property type="match status" value="1"/>
</dbReference>
<dbReference type="NCBIfam" id="TIGR03725">
    <property type="entry name" value="T6A_YeaZ"/>
    <property type="match status" value="1"/>
</dbReference>
<dbReference type="PANTHER" id="PTHR11735">
    <property type="entry name" value="TRNA N6-ADENOSINE THREONYLCARBAMOYLTRANSFERASE"/>
    <property type="match status" value="1"/>
</dbReference>
<reference evidence="2" key="2">
    <citation type="journal article" date="2021" name="PeerJ">
        <title>Extensive microbial diversity within the chicken gut microbiome revealed by metagenomics and culture.</title>
        <authorList>
            <person name="Gilroy R."/>
            <person name="Ravi A."/>
            <person name="Getino M."/>
            <person name="Pursley I."/>
            <person name="Horton D.L."/>
            <person name="Alikhan N.F."/>
            <person name="Baker D."/>
            <person name="Gharbi K."/>
            <person name="Hall N."/>
            <person name="Watson M."/>
            <person name="Adriaenssens E.M."/>
            <person name="Foster-Nyarko E."/>
            <person name="Jarju S."/>
            <person name="Secka A."/>
            <person name="Antonio M."/>
            <person name="Oren A."/>
            <person name="Chaudhuri R.R."/>
            <person name="La Ragione R."/>
            <person name="Hildebrand F."/>
            <person name="Pallen M.J."/>
        </authorList>
    </citation>
    <scope>NUCLEOTIDE SEQUENCE</scope>
    <source>
        <strain evidence="2">ChiGjej2B2-16831</strain>
    </source>
</reference>
<evidence type="ECO:0000313" key="2">
    <source>
        <dbReference type="EMBL" id="HIU94938.1"/>
    </source>
</evidence>
<name>A0A9D1N5B0_9FIRM</name>
<evidence type="ECO:0000313" key="3">
    <source>
        <dbReference type="Proteomes" id="UP000824128"/>
    </source>
</evidence>
<comment type="caution">
    <text evidence="2">The sequence shown here is derived from an EMBL/GenBank/DDBJ whole genome shotgun (WGS) entry which is preliminary data.</text>
</comment>
<dbReference type="InterPro" id="IPR000905">
    <property type="entry name" value="Gcp-like_dom"/>
</dbReference>
<dbReference type="AlphaFoldDB" id="A0A9D1N5B0"/>
<dbReference type="Pfam" id="PF00814">
    <property type="entry name" value="TsaD"/>
    <property type="match status" value="1"/>
</dbReference>
<reference evidence="2" key="1">
    <citation type="submission" date="2020-10" db="EMBL/GenBank/DDBJ databases">
        <authorList>
            <person name="Gilroy R."/>
        </authorList>
    </citation>
    <scope>NUCLEOTIDE SEQUENCE</scope>
    <source>
        <strain evidence="2">ChiGjej2B2-16831</strain>
    </source>
</reference>
<protein>
    <submittedName>
        <fullName evidence="2">tRNA (Adenosine(37)-N6)-threonylcarbamoyltransferase complex dimerization subunit type 1 TsaB</fullName>
    </submittedName>
</protein>
<dbReference type="EMBL" id="DVNZ01000229">
    <property type="protein sequence ID" value="HIU94938.1"/>
    <property type="molecule type" value="Genomic_DNA"/>
</dbReference>
<feature type="domain" description="Gcp-like" evidence="1">
    <location>
        <begin position="31"/>
        <end position="128"/>
    </location>
</feature>
<dbReference type="GO" id="GO:0002949">
    <property type="term" value="P:tRNA threonylcarbamoyladenosine modification"/>
    <property type="evidence" value="ECO:0007669"/>
    <property type="project" value="InterPro"/>
</dbReference>
<evidence type="ECO:0000259" key="1">
    <source>
        <dbReference type="Pfam" id="PF00814"/>
    </source>
</evidence>
<dbReference type="Proteomes" id="UP000824128">
    <property type="component" value="Unassembled WGS sequence"/>
</dbReference>
<dbReference type="PANTHER" id="PTHR11735:SF11">
    <property type="entry name" value="TRNA THREONYLCARBAMOYLADENOSINE BIOSYNTHESIS PROTEIN TSAB"/>
    <property type="match status" value="1"/>
</dbReference>
<organism evidence="2 3">
    <name type="scientific">Candidatus Aphodomorpha intestinavium</name>
    <dbReference type="NCBI Taxonomy" id="2840672"/>
    <lineage>
        <taxon>Bacteria</taxon>
        <taxon>Bacillati</taxon>
        <taxon>Bacillota</taxon>
        <taxon>Clostridia</taxon>
        <taxon>Eubacteriales</taxon>
        <taxon>Candidatus Aphodomorpha</taxon>
    </lineage>
</organism>